<dbReference type="Proteomes" id="UP000789845">
    <property type="component" value="Unassembled WGS sequence"/>
</dbReference>
<proteinExistence type="predicted"/>
<sequence length="96" mass="11360">MRPIFEFLVELSEVNTLYAIYTGIILGLALKYFWSLNCEYWESSSFLTYENEKNIHSPTIVLKYFSTQSNLIYNWIIQIVRRKKATTDETDSFVSL</sequence>
<accession>A0A9C7GD79</accession>
<evidence type="ECO:0000313" key="1">
    <source>
        <dbReference type="EMBL" id="CAG9610209.1"/>
    </source>
</evidence>
<comment type="caution">
    <text evidence="1">The sequence shown here is derived from an EMBL/GenBank/DDBJ whole genome shotgun (WGS) entry which is preliminary data.</text>
</comment>
<dbReference type="EMBL" id="CAKJTG010000030">
    <property type="protein sequence ID" value="CAG9610209.1"/>
    <property type="molecule type" value="Genomic_DNA"/>
</dbReference>
<organism evidence="1 2">
    <name type="scientific">Pseudoneobacillus rhizosphaerae</name>
    <dbReference type="NCBI Taxonomy" id="2880968"/>
    <lineage>
        <taxon>Bacteria</taxon>
        <taxon>Bacillati</taxon>
        <taxon>Bacillota</taxon>
        <taxon>Bacilli</taxon>
        <taxon>Bacillales</taxon>
        <taxon>Bacillaceae</taxon>
        <taxon>Pseudoneobacillus</taxon>
    </lineage>
</organism>
<keyword evidence="2" id="KW-1185">Reference proteome</keyword>
<reference evidence="1" key="1">
    <citation type="submission" date="2021-10" db="EMBL/GenBank/DDBJ databases">
        <authorList>
            <person name="Criscuolo A."/>
        </authorList>
    </citation>
    <scope>NUCLEOTIDE SEQUENCE</scope>
    <source>
        <strain evidence="1">CIP111885</strain>
    </source>
</reference>
<protein>
    <submittedName>
        <fullName evidence="1">Uncharacterized protein</fullName>
    </submittedName>
</protein>
<dbReference type="AlphaFoldDB" id="A0A9C7GD79"/>
<evidence type="ECO:0000313" key="2">
    <source>
        <dbReference type="Proteomes" id="UP000789845"/>
    </source>
</evidence>
<name>A0A9C7GD79_9BACI</name>
<gene>
    <name evidence="1" type="ORF">NEOCIP111885_03955</name>
</gene>